<dbReference type="GO" id="GO:0009103">
    <property type="term" value="P:lipopolysaccharide biosynthetic process"/>
    <property type="evidence" value="ECO:0007669"/>
    <property type="project" value="TreeGrafter"/>
</dbReference>
<keyword evidence="4" id="KW-1185">Reference proteome</keyword>
<keyword evidence="1 3" id="KW-0808">Transferase</keyword>
<sequence>MFDKVCFVVQRYGLEVNGGAELQCRQFAEHMVKHCNRLDVVTTKAVDYMTWKDYYTADEEDINGVHVIRFGVERERDQKSFRKLNDIAGEQKLPVDKEEEWAKRQGPYSPDLLKYLEDNHYNYDAFVFFTYIYYPTVMGLSIVADRAILVPEAHDEPYLSMQIIKKVFSSPKAFLFNTEEERELVHKRFNNADIPSQLGGIGIELPDEVHPENFRQKYKIGDAPFLVYVGRIDEGKNCRELVEFFLEYKRRHNDDLKLVLIGKKVLDIPKNKDIIETGFTSDQDKFDGIAAANALVLPSRFESLSIVVLEAMKLNTLVLVDGHCDVLRAHCKKSNGALYYVNYPEFEGCLEYFKEHPEVCDALRANGLKYVDENYQWDVVTGRICELIQKIKDSSVKE</sequence>
<evidence type="ECO:0000259" key="2">
    <source>
        <dbReference type="Pfam" id="PF00534"/>
    </source>
</evidence>
<proteinExistence type="predicted"/>
<feature type="domain" description="Glycosyl transferase family 1" evidence="2">
    <location>
        <begin position="212"/>
        <end position="367"/>
    </location>
</feature>
<organism evidence="3 4">
    <name type="scientific">Butyrivibrio proteoclasticus</name>
    <dbReference type="NCBI Taxonomy" id="43305"/>
    <lineage>
        <taxon>Bacteria</taxon>
        <taxon>Bacillati</taxon>
        <taxon>Bacillota</taxon>
        <taxon>Clostridia</taxon>
        <taxon>Lachnospirales</taxon>
        <taxon>Lachnospiraceae</taxon>
        <taxon>Butyrivibrio</taxon>
    </lineage>
</organism>
<dbReference type="SUPFAM" id="SSF53756">
    <property type="entry name" value="UDP-Glycosyltransferase/glycogen phosphorylase"/>
    <property type="match status" value="1"/>
</dbReference>
<dbReference type="EMBL" id="FOXO01000001">
    <property type="protein sequence ID" value="SFP37454.1"/>
    <property type="molecule type" value="Genomic_DNA"/>
</dbReference>
<evidence type="ECO:0000313" key="4">
    <source>
        <dbReference type="Proteomes" id="UP000182624"/>
    </source>
</evidence>
<dbReference type="Pfam" id="PF00534">
    <property type="entry name" value="Glycos_transf_1"/>
    <property type="match status" value="1"/>
</dbReference>
<dbReference type="Proteomes" id="UP000182624">
    <property type="component" value="Unassembled WGS sequence"/>
</dbReference>
<dbReference type="CDD" id="cd03801">
    <property type="entry name" value="GT4_PimA-like"/>
    <property type="match status" value="1"/>
</dbReference>
<dbReference type="PANTHER" id="PTHR46401:SF2">
    <property type="entry name" value="GLYCOSYLTRANSFERASE WBBK-RELATED"/>
    <property type="match status" value="1"/>
</dbReference>
<gene>
    <name evidence="3" type="ORF">SAMN04487928_101140</name>
</gene>
<accession>A0A1I5PU37</accession>
<dbReference type="OrthoDB" id="502646at2"/>
<dbReference type="PANTHER" id="PTHR46401">
    <property type="entry name" value="GLYCOSYLTRANSFERASE WBBK-RELATED"/>
    <property type="match status" value="1"/>
</dbReference>
<reference evidence="4" key="1">
    <citation type="submission" date="2016-10" db="EMBL/GenBank/DDBJ databases">
        <authorList>
            <person name="Varghese N."/>
            <person name="Submissions S."/>
        </authorList>
    </citation>
    <scope>NUCLEOTIDE SEQUENCE [LARGE SCALE GENOMIC DNA]</scope>
    <source>
        <strain evidence="4">P18</strain>
    </source>
</reference>
<dbReference type="Gene3D" id="3.40.50.2000">
    <property type="entry name" value="Glycogen Phosphorylase B"/>
    <property type="match status" value="1"/>
</dbReference>
<dbReference type="InterPro" id="IPR001296">
    <property type="entry name" value="Glyco_trans_1"/>
</dbReference>
<evidence type="ECO:0000256" key="1">
    <source>
        <dbReference type="ARBA" id="ARBA00022679"/>
    </source>
</evidence>
<protein>
    <submittedName>
        <fullName evidence="3">Glycosyltransferase involved in cell wall bisynthesis</fullName>
    </submittedName>
</protein>
<dbReference type="GO" id="GO:0016757">
    <property type="term" value="F:glycosyltransferase activity"/>
    <property type="evidence" value="ECO:0007669"/>
    <property type="project" value="InterPro"/>
</dbReference>
<evidence type="ECO:0000313" key="3">
    <source>
        <dbReference type="EMBL" id="SFP37454.1"/>
    </source>
</evidence>
<dbReference type="AlphaFoldDB" id="A0A1I5PU37"/>
<name>A0A1I5PU37_9FIRM</name>